<sequence length="274" mass="29824">MSSPAEASASSSSALLVAFAALPPGTVTLREDLGLFNSNVDVSITAAHESITIIEYKDAKGKEGFWLNCDMNEVPERVPLPTLAKALQEMSTRITEKLRKWAEEDAMEEEEKQAMNQQDIDMIEEIQRESAKLDDAAKLREATKLGETGGTFDPNDLDPFGLYTQATDYFLPPSDDMEVTNDRMSIDSQAVEPSDGGDVNSLRTTKRYGMFGKFFHPVGSVIGKGKRALSGSSPEKHSGDGSAEAGPSSGAADGREQKLMARIKRRKRVGDDNQ</sequence>
<proteinExistence type="predicted"/>
<dbReference type="EMBL" id="MU007016">
    <property type="protein sequence ID" value="KAF2434594.1"/>
    <property type="molecule type" value="Genomic_DNA"/>
</dbReference>
<evidence type="ECO:0000313" key="3">
    <source>
        <dbReference type="Proteomes" id="UP000800235"/>
    </source>
</evidence>
<comment type="caution">
    <text evidence="2">The sequence shown here is derived from an EMBL/GenBank/DDBJ whole genome shotgun (WGS) entry which is preliminary data.</text>
</comment>
<dbReference type="AlphaFoldDB" id="A0A9P4P0S4"/>
<keyword evidence="3" id="KW-1185">Reference proteome</keyword>
<feature type="region of interest" description="Disordered" evidence="1">
    <location>
        <begin position="223"/>
        <end position="274"/>
    </location>
</feature>
<protein>
    <submittedName>
        <fullName evidence="2">Uncharacterized protein</fullName>
    </submittedName>
</protein>
<accession>A0A9P4P0S4</accession>
<evidence type="ECO:0000313" key="2">
    <source>
        <dbReference type="EMBL" id="KAF2434594.1"/>
    </source>
</evidence>
<feature type="compositionally biased region" description="Low complexity" evidence="1">
    <location>
        <begin position="240"/>
        <end position="252"/>
    </location>
</feature>
<dbReference type="Proteomes" id="UP000800235">
    <property type="component" value="Unassembled WGS sequence"/>
</dbReference>
<gene>
    <name evidence="2" type="ORF">EJ08DRAFT_730791</name>
</gene>
<organism evidence="2 3">
    <name type="scientific">Tothia fuscella</name>
    <dbReference type="NCBI Taxonomy" id="1048955"/>
    <lineage>
        <taxon>Eukaryota</taxon>
        <taxon>Fungi</taxon>
        <taxon>Dikarya</taxon>
        <taxon>Ascomycota</taxon>
        <taxon>Pezizomycotina</taxon>
        <taxon>Dothideomycetes</taxon>
        <taxon>Pleosporomycetidae</taxon>
        <taxon>Venturiales</taxon>
        <taxon>Cylindrosympodiaceae</taxon>
        <taxon>Tothia</taxon>
    </lineage>
</organism>
<name>A0A9P4P0S4_9PEZI</name>
<reference evidence="2" key="1">
    <citation type="journal article" date="2020" name="Stud. Mycol.">
        <title>101 Dothideomycetes genomes: a test case for predicting lifestyles and emergence of pathogens.</title>
        <authorList>
            <person name="Haridas S."/>
            <person name="Albert R."/>
            <person name="Binder M."/>
            <person name="Bloem J."/>
            <person name="Labutti K."/>
            <person name="Salamov A."/>
            <person name="Andreopoulos B."/>
            <person name="Baker S."/>
            <person name="Barry K."/>
            <person name="Bills G."/>
            <person name="Bluhm B."/>
            <person name="Cannon C."/>
            <person name="Castanera R."/>
            <person name="Culley D."/>
            <person name="Daum C."/>
            <person name="Ezra D."/>
            <person name="Gonzalez J."/>
            <person name="Henrissat B."/>
            <person name="Kuo A."/>
            <person name="Liang C."/>
            <person name="Lipzen A."/>
            <person name="Lutzoni F."/>
            <person name="Magnuson J."/>
            <person name="Mondo S."/>
            <person name="Nolan M."/>
            <person name="Ohm R."/>
            <person name="Pangilinan J."/>
            <person name="Park H.-J."/>
            <person name="Ramirez L."/>
            <person name="Alfaro M."/>
            <person name="Sun H."/>
            <person name="Tritt A."/>
            <person name="Yoshinaga Y."/>
            <person name="Zwiers L.-H."/>
            <person name="Turgeon B."/>
            <person name="Goodwin S."/>
            <person name="Spatafora J."/>
            <person name="Crous P."/>
            <person name="Grigoriev I."/>
        </authorList>
    </citation>
    <scope>NUCLEOTIDE SEQUENCE</scope>
    <source>
        <strain evidence="2">CBS 130266</strain>
    </source>
</reference>
<evidence type="ECO:0000256" key="1">
    <source>
        <dbReference type="SAM" id="MobiDB-lite"/>
    </source>
</evidence>